<dbReference type="Gene3D" id="1.20.1260.60">
    <property type="entry name" value="Vacuolar protein sorting-associated protein Ist1"/>
    <property type="match status" value="1"/>
</dbReference>
<dbReference type="InterPro" id="IPR042277">
    <property type="entry name" value="IST1-like"/>
</dbReference>
<dbReference type="Pfam" id="PF03398">
    <property type="entry name" value="Ist1"/>
    <property type="match status" value="1"/>
</dbReference>
<dbReference type="InterPro" id="IPR005061">
    <property type="entry name" value="Ist1"/>
</dbReference>
<evidence type="ECO:0000313" key="2">
    <source>
        <dbReference type="EMBL" id="EPS63926.1"/>
    </source>
</evidence>
<evidence type="ECO:0000313" key="3">
    <source>
        <dbReference type="Proteomes" id="UP000015453"/>
    </source>
</evidence>
<evidence type="ECO:0008006" key="4">
    <source>
        <dbReference type="Google" id="ProtNLM"/>
    </source>
</evidence>
<comment type="similarity">
    <text evidence="1">Belongs to the IST1 family.</text>
</comment>
<dbReference type="Proteomes" id="UP000015453">
    <property type="component" value="Unassembled WGS sequence"/>
</dbReference>
<dbReference type="PANTHER" id="PTHR12161:SF14">
    <property type="entry name" value="REGULATOR OF VPS4 ACTIVITY IN THE MVB PATHWAY PROTEIN"/>
    <property type="match status" value="1"/>
</dbReference>
<proteinExistence type="inferred from homology"/>
<comment type="caution">
    <text evidence="2">The sequence shown here is derived from an EMBL/GenBank/DDBJ whole genome shotgun (WGS) entry which is preliminary data.</text>
</comment>
<evidence type="ECO:0000256" key="1">
    <source>
        <dbReference type="ARBA" id="ARBA00005536"/>
    </source>
</evidence>
<dbReference type="OrthoDB" id="29853at2759"/>
<dbReference type="EMBL" id="AUSU01005152">
    <property type="protein sequence ID" value="EPS63926.1"/>
    <property type="molecule type" value="Genomic_DNA"/>
</dbReference>
<dbReference type="GO" id="GO:0015031">
    <property type="term" value="P:protein transport"/>
    <property type="evidence" value="ECO:0007669"/>
    <property type="project" value="InterPro"/>
</dbReference>
<dbReference type="AlphaFoldDB" id="S8CHA1"/>
<gene>
    <name evidence="2" type="ORF">M569_10857</name>
</gene>
<dbReference type="FunFam" id="1.20.1260.60:FF:000002">
    <property type="entry name" value="Vacuolar protein sorting-associated protein IST1"/>
    <property type="match status" value="1"/>
</dbReference>
<feature type="non-terminal residue" evidence="2">
    <location>
        <position position="1"/>
    </location>
</feature>
<dbReference type="PANTHER" id="PTHR12161">
    <property type="entry name" value="IST1 FAMILY MEMBER"/>
    <property type="match status" value="1"/>
</dbReference>
<reference evidence="2 3" key="1">
    <citation type="journal article" date="2013" name="BMC Genomics">
        <title>The miniature genome of a carnivorous plant Genlisea aurea contains a low number of genes and short non-coding sequences.</title>
        <authorList>
            <person name="Leushkin E.V."/>
            <person name="Sutormin R.A."/>
            <person name="Nabieva E.R."/>
            <person name="Penin A.A."/>
            <person name="Kondrashov A.S."/>
            <person name="Logacheva M.D."/>
        </authorList>
    </citation>
    <scope>NUCLEOTIDE SEQUENCE [LARGE SCALE GENOMIC DNA]</scope>
</reference>
<name>S8CHA1_9LAMI</name>
<accession>S8CHA1</accession>
<keyword evidence="3" id="KW-1185">Reference proteome</keyword>
<organism evidence="2 3">
    <name type="scientific">Genlisea aurea</name>
    <dbReference type="NCBI Taxonomy" id="192259"/>
    <lineage>
        <taxon>Eukaryota</taxon>
        <taxon>Viridiplantae</taxon>
        <taxon>Streptophyta</taxon>
        <taxon>Embryophyta</taxon>
        <taxon>Tracheophyta</taxon>
        <taxon>Spermatophyta</taxon>
        <taxon>Magnoliopsida</taxon>
        <taxon>eudicotyledons</taxon>
        <taxon>Gunneridae</taxon>
        <taxon>Pentapetalae</taxon>
        <taxon>asterids</taxon>
        <taxon>lamiids</taxon>
        <taxon>Lamiales</taxon>
        <taxon>Lentibulariaceae</taxon>
        <taxon>Genlisea</taxon>
    </lineage>
</organism>
<feature type="non-terminal residue" evidence="2">
    <location>
        <position position="169"/>
    </location>
</feature>
<sequence>GFSAKCKSLIKTTRARILVIRRRVVAKQRFLKGDLAKLLSDGLDMNAYGRIEEFVAGMNLLFCYDYVEQACESVLKQLSKIQKQENCPEDCKEPISLLMFAAARFSDLPELRDLRDLFRGRYGNLEALVNQKFVERLFPGPPTWDNKIQVLQNIASEFSINWDAKRFEQ</sequence>
<protein>
    <recommendedName>
        <fullName evidence="4">IST1-like protein</fullName>
    </recommendedName>
</protein>